<protein>
    <submittedName>
        <fullName evidence="2">Uncharacterized protein</fullName>
    </submittedName>
</protein>
<comment type="caution">
    <text evidence="2">The sequence shown here is derived from an EMBL/GenBank/DDBJ whole genome shotgun (WGS) entry which is preliminary data.</text>
</comment>
<evidence type="ECO:0000313" key="3">
    <source>
        <dbReference type="Proteomes" id="UP000539985"/>
    </source>
</evidence>
<feature type="compositionally biased region" description="Polar residues" evidence="1">
    <location>
        <begin position="66"/>
        <end position="76"/>
    </location>
</feature>
<accession>A0A7Y7XHA7</accession>
<feature type="region of interest" description="Disordered" evidence="1">
    <location>
        <begin position="56"/>
        <end position="84"/>
    </location>
</feature>
<reference evidence="2 3" key="1">
    <citation type="submission" date="2020-04" db="EMBL/GenBank/DDBJ databases">
        <title>Molecular characterization of pseudomonads from Agaricus bisporus reveal novel blotch 2 pathogens in Western Europe.</title>
        <authorList>
            <person name="Taparia T."/>
            <person name="Krijger M."/>
            <person name="Haynes E."/>
            <person name="Elpinstone J.G."/>
            <person name="Noble R."/>
            <person name="Van Der Wolf J."/>
        </authorList>
    </citation>
    <scope>NUCLEOTIDE SEQUENCE [LARGE SCALE GENOMIC DNA]</scope>
    <source>
        <strain evidence="2 3">H7001</strain>
    </source>
</reference>
<evidence type="ECO:0000313" key="2">
    <source>
        <dbReference type="EMBL" id="NWB98772.1"/>
    </source>
</evidence>
<dbReference type="EMBL" id="JACAQB010000017">
    <property type="protein sequence ID" value="NWB98772.1"/>
    <property type="molecule type" value="Genomic_DNA"/>
</dbReference>
<dbReference type="Proteomes" id="UP000539985">
    <property type="component" value="Unassembled WGS sequence"/>
</dbReference>
<sequence length="84" mass="9140">MAANTHAPAAMMISIIIDAVKMMVEIINLTPQAGSERAAPNLADDPPCATARLTEINTFPPPDTPTARQGPNSINFYKQEKKYR</sequence>
<gene>
    <name evidence="2" type="ORF">HX882_23030</name>
</gene>
<dbReference type="AlphaFoldDB" id="A0A7Y7XHA7"/>
<proteinExistence type="predicted"/>
<name>A0A7Y7XHA7_9PSED</name>
<evidence type="ECO:0000256" key="1">
    <source>
        <dbReference type="SAM" id="MobiDB-lite"/>
    </source>
</evidence>
<dbReference type="RefSeq" id="WP_177104515.1">
    <property type="nucleotide sequence ID" value="NZ_JACAQB010000017.1"/>
</dbReference>
<organism evidence="2 3">
    <name type="scientific">Pseudomonas gingeri</name>
    <dbReference type="NCBI Taxonomy" id="117681"/>
    <lineage>
        <taxon>Bacteria</taxon>
        <taxon>Pseudomonadati</taxon>
        <taxon>Pseudomonadota</taxon>
        <taxon>Gammaproteobacteria</taxon>
        <taxon>Pseudomonadales</taxon>
        <taxon>Pseudomonadaceae</taxon>
        <taxon>Pseudomonas</taxon>
    </lineage>
</organism>